<name>A0A089NTT3_9HYPH</name>
<dbReference type="SMART" id="SM00421">
    <property type="entry name" value="HTH_LUXR"/>
    <property type="match status" value="1"/>
</dbReference>
<dbReference type="SMART" id="SM00448">
    <property type="entry name" value="REC"/>
    <property type="match status" value="1"/>
</dbReference>
<dbReference type="Gene3D" id="3.40.50.2300">
    <property type="match status" value="1"/>
</dbReference>
<dbReference type="PRINTS" id="PR00038">
    <property type="entry name" value="HTHLUXR"/>
</dbReference>
<keyword evidence="7" id="KW-1185">Reference proteome</keyword>
<dbReference type="GeneID" id="96606484"/>
<evidence type="ECO:0000313" key="6">
    <source>
        <dbReference type="EMBL" id="AIQ89263.1"/>
    </source>
</evidence>
<dbReference type="SUPFAM" id="SSF46894">
    <property type="entry name" value="C-terminal effector domain of the bipartite response regulators"/>
    <property type="match status" value="1"/>
</dbReference>
<dbReference type="Pfam" id="PF00072">
    <property type="entry name" value="Response_reg"/>
    <property type="match status" value="1"/>
</dbReference>
<dbReference type="CDD" id="cd17535">
    <property type="entry name" value="REC_NarL-like"/>
    <property type="match status" value="1"/>
</dbReference>
<keyword evidence="2" id="KW-0238">DNA-binding</keyword>
<evidence type="ECO:0000259" key="5">
    <source>
        <dbReference type="PROSITE" id="PS50110"/>
    </source>
</evidence>
<feature type="domain" description="Response regulatory" evidence="5">
    <location>
        <begin position="8"/>
        <end position="124"/>
    </location>
</feature>
<dbReference type="STRING" id="693986.MOC_1508"/>
<dbReference type="InterPro" id="IPR001789">
    <property type="entry name" value="Sig_transdc_resp-reg_receiver"/>
</dbReference>
<protein>
    <submittedName>
        <fullName evidence="6">Two component LuxR family transcriptional regulator</fullName>
    </submittedName>
</protein>
<dbReference type="GO" id="GO:0000160">
    <property type="term" value="P:phosphorelay signal transduction system"/>
    <property type="evidence" value="ECO:0007669"/>
    <property type="project" value="InterPro"/>
</dbReference>
<dbReference type="InterPro" id="IPR039420">
    <property type="entry name" value="WalR-like"/>
</dbReference>
<dbReference type="HOGENOM" id="CLU_000445_90_10_5"/>
<accession>A0A089NTT3</accession>
<dbReference type="InterPro" id="IPR058245">
    <property type="entry name" value="NreC/VraR/RcsB-like_REC"/>
</dbReference>
<dbReference type="eggNOG" id="COG2197">
    <property type="taxonomic scope" value="Bacteria"/>
</dbReference>
<dbReference type="CDD" id="cd06170">
    <property type="entry name" value="LuxR_C_like"/>
    <property type="match status" value="1"/>
</dbReference>
<feature type="modified residue" description="4-aspartylphosphate" evidence="3">
    <location>
        <position position="59"/>
    </location>
</feature>
<dbReference type="Gene3D" id="1.10.10.10">
    <property type="entry name" value="Winged helix-like DNA-binding domain superfamily/Winged helix DNA-binding domain"/>
    <property type="match status" value="1"/>
</dbReference>
<dbReference type="GO" id="GO:0006355">
    <property type="term" value="P:regulation of DNA-templated transcription"/>
    <property type="evidence" value="ECO:0007669"/>
    <property type="project" value="InterPro"/>
</dbReference>
<proteinExistence type="predicted"/>
<evidence type="ECO:0000256" key="1">
    <source>
        <dbReference type="ARBA" id="ARBA00022553"/>
    </source>
</evidence>
<evidence type="ECO:0000256" key="2">
    <source>
        <dbReference type="ARBA" id="ARBA00023125"/>
    </source>
</evidence>
<dbReference type="InterPro" id="IPR011006">
    <property type="entry name" value="CheY-like_superfamily"/>
</dbReference>
<gene>
    <name evidence="6" type="ORF">MOC_1508</name>
</gene>
<evidence type="ECO:0000256" key="3">
    <source>
        <dbReference type="PROSITE-ProRule" id="PRU00169"/>
    </source>
</evidence>
<dbReference type="PANTHER" id="PTHR43214">
    <property type="entry name" value="TWO-COMPONENT RESPONSE REGULATOR"/>
    <property type="match status" value="1"/>
</dbReference>
<dbReference type="PROSITE" id="PS50043">
    <property type="entry name" value="HTH_LUXR_2"/>
    <property type="match status" value="1"/>
</dbReference>
<dbReference type="SUPFAM" id="SSF52172">
    <property type="entry name" value="CheY-like"/>
    <property type="match status" value="1"/>
</dbReference>
<dbReference type="PROSITE" id="PS50110">
    <property type="entry name" value="RESPONSE_REGULATORY"/>
    <property type="match status" value="1"/>
</dbReference>
<dbReference type="InterPro" id="IPR016032">
    <property type="entry name" value="Sig_transdc_resp-reg_C-effctor"/>
</dbReference>
<dbReference type="PANTHER" id="PTHR43214:SF43">
    <property type="entry name" value="TWO-COMPONENT RESPONSE REGULATOR"/>
    <property type="match status" value="1"/>
</dbReference>
<feature type="domain" description="HTH luxR-type" evidence="4">
    <location>
        <begin position="140"/>
        <end position="205"/>
    </location>
</feature>
<dbReference type="InterPro" id="IPR036388">
    <property type="entry name" value="WH-like_DNA-bd_sf"/>
</dbReference>
<dbReference type="GO" id="GO:0003677">
    <property type="term" value="F:DNA binding"/>
    <property type="evidence" value="ECO:0007669"/>
    <property type="project" value="UniProtKB-KW"/>
</dbReference>
<dbReference type="KEGG" id="mor:MOC_1508"/>
<dbReference type="Proteomes" id="UP000029492">
    <property type="component" value="Chromosome"/>
</dbReference>
<sequence length="214" mass="23305">MACSPGRRIIIADDHPVVLAGLAALLRQVNNLDVVATCCEGETALKVILELQPDLACLDVQMPKLSGVEVIQAARQAGSETQFIVLTGSVAREEFATASECGAIAIFHKDSASDDLLDWIEGGHIQRQGQSYDRHHGEDGDGGTRNLTAREREIAMLVARGLTNKQIAREANISQGTVKIHLYNIFQKLSLSNRTELANYANVRSVVGLQEQRF</sequence>
<evidence type="ECO:0000259" key="4">
    <source>
        <dbReference type="PROSITE" id="PS50043"/>
    </source>
</evidence>
<reference evidence="6 7" key="1">
    <citation type="journal article" date="2014" name="PLoS ONE">
        <title>Genome Information of Methylobacterium oryzae, a Plant-Probiotic Methylotroph in the Phyllosphere.</title>
        <authorList>
            <person name="Kwak M.J."/>
            <person name="Jeong H."/>
            <person name="Madhaiyan M."/>
            <person name="Lee Y."/>
            <person name="Sa T.M."/>
            <person name="Oh T.K."/>
            <person name="Kim J.F."/>
        </authorList>
    </citation>
    <scope>NUCLEOTIDE SEQUENCE [LARGE SCALE GENOMIC DNA]</scope>
    <source>
        <strain evidence="6 7">CBMB20</strain>
    </source>
</reference>
<keyword evidence="1 3" id="KW-0597">Phosphoprotein</keyword>
<dbReference type="Pfam" id="PF00196">
    <property type="entry name" value="GerE"/>
    <property type="match status" value="1"/>
</dbReference>
<evidence type="ECO:0000313" key="7">
    <source>
        <dbReference type="Proteomes" id="UP000029492"/>
    </source>
</evidence>
<dbReference type="RefSeq" id="WP_075379924.1">
    <property type="nucleotide sequence ID" value="NZ_CP003811.1"/>
</dbReference>
<organism evidence="6 7">
    <name type="scientific">Methylobacterium oryzae CBMB20</name>
    <dbReference type="NCBI Taxonomy" id="693986"/>
    <lineage>
        <taxon>Bacteria</taxon>
        <taxon>Pseudomonadati</taxon>
        <taxon>Pseudomonadota</taxon>
        <taxon>Alphaproteobacteria</taxon>
        <taxon>Hyphomicrobiales</taxon>
        <taxon>Methylobacteriaceae</taxon>
        <taxon>Methylobacterium</taxon>
    </lineage>
</organism>
<dbReference type="EMBL" id="CP003811">
    <property type="protein sequence ID" value="AIQ89263.1"/>
    <property type="molecule type" value="Genomic_DNA"/>
</dbReference>
<dbReference type="AlphaFoldDB" id="A0A089NTT3"/>
<dbReference type="InterPro" id="IPR000792">
    <property type="entry name" value="Tscrpt_reg_LuxR_C"/>
</dbReference>